<comment type="caution">
    <text evidence="3">The sequence shown here is derived from an EMBL/GenBank/DDBJ whole genome shotgun (WGS) entry which is preliminary data.</text>
</comment>
<feature type="compositionally biased region" description="Acidic residues" evidence="1">
    <location>
        <begin position="311"/>
        <end position="354"/>
    </location>
</feature>
<feature type="region of interest" description="Disordered" evidence="1">
    <location>
        <begin position="301"/>
        <end position="362"/>
    </location>
</feature>
<dbReference type="EMBL" id="CAJNNW010036180">
    <property type="protein sequence ID" value="CAE8732538.1"/>
    <property type="molecule type" value="Genomic_DNA"/>
</dbReference>
<dbReference type="PROSITE" id="PS50127">
    <property type="entry name" value="UBC_2"/>
    <property type="match status" value="1"/>
</dbReference>
<gene>
    <name evidence="3" type="ORF">PGLA2088_LOCUS46436</name>
</gene>
<feature type="domain" description="UBC core" evidence="2">
    <location>
        <begin position="131"/>
        <end position="278"/>
    </location>
</feature>
<sequence>SIRDALRLNELETFLHALERPQGLRQGDAAQPQKRRRLEMHEFRSHAAQGVDVCTDTVVPPRWQPKELSRPAATLQSAAALLQQNLSSSNNGNHSNNGSNNSNSSNISSSSSGSASTHGLPSSNLAAASPQRVRRLAREMGRLLREPHMAYDVFPGVGADALSCWRVIMEGPADSPYAGGCWLLYALFPPEYPNKAPDVRFVTRIRHCNVNAHGRVCHSILDRNWAADTSMATVLNCVYGLLLQPDKHEPVDTSLTLEYHAGGAYEVAIQEHVGQHCKLTRGQWRQKLEEGEALCIEAGVEAPTAPQGREEEGEHVEEDMEEEEEEDMEEDCSDSEEMEGEEEEERSDSDEDMIEWALRQGR</sequence>
<feature type="region of interest" description="Disordered" evidence="1">
    <location>
        <begin position="86"/>
        <end position="132"/>
    </location>
</feature>
<evidence type="ECO:0000313" key="4">
    <source>
        <dbReference type="Proteomes" id="UP000626109"/>
    </source>
</evidence>
<proteinExistence type="predicted"/>
<name>A0A813LMK5_POLGL</name>
<dbReference type="InterPro" id="IPR016135">
    <property type="entry name" value="UBQ-conjugating_enzyme/RWD"/>
</dbReference>
<dbReference type="Proteomes" id="UP000626109">
    <property type="component" value="Unassembled WGS sequence"/>
</dbReference>
<evidence type="ECO:0000313" key="3">
    <source>
        <dbReference type="EMBL" id="CAE8732538.1"/>
    </source>
</evidence>
<evidence type="ECO:0000256" key="1">
    <source>
        <dbReference type="SAM" id="MobiDB-lite"/>
    </source>
</evidence>
<feature type="compositionally biased region" description="Low complexity" evidence="1">
    <location>
        <begin position="86"/>
        <end position="116"/>
    </location>
</feature>
<evidence type="ECO:0000259" key="2">
    <source>
        <dbReference type="PROSITE" id="PS50127"/>
    </source>
</evidence>
<dbReference type="InterPro" id="IPR000608">
    <property type="entry name" value="UBC"/>
</dbReference>
<feature type="non-terminal residue" evidence="3">
    <location>
        <position position="362"/>
    </location>
</feature>
<protein>
    <recommendedName>
        <fullName evidence="2">UBC core domain-containing protein</fullName>
    </recommendedName>
</protein>
<dbReference type="SMART" id="SM00212">
    <property type="entry name" value="UBCc"/>
    <property type="match status" value="1"/>
</dbReference>
<dbReference type="Gene3D" id="3.10.110.10">
    <property type="entry name" value="Ubiquitin Conjugating Enzyme"/>
    <property type="match status" value="1"/>
</dbReference>
<dbReference type="PANTHER" id="PTHR24068">
    <property type="entry name" value="UBIQUITIN-CONJUGATING ENZYME E2"/>
    <property type="match status" value="1"/>
</dbReference>
<dbReference type="Pfam" id="PF00179">
    <property type="entry name" value="UQ_con"/>
    <property type="match status" value="1"/>
</dbReference>
<organism evidence="3 4">
    <name type="scientific">Polarella glacialis</name>
    <name type="common">Dinoflagellate</name>
    <dbReference type="NCBI Taxonomy" id="89957"/>
    <lineage>
        <taxon>Eukaryota</taxon>
        <taxon>Sar</taxon>
        <taxon>Alveolata</taxon>
        <taxon>Dinophyceae</taxon>
        <taxon>Suessiales</taxon>
        <taxon>Suessiaceae</taxon>
        <taxon>Polarella</taxon>
    </lineage>
</organism>
<dbReference type="AlphaFoldDB" id="A0A813LMK5"/>
<reference evidence="3" key="1">
    <citation type="submission" date="2021-02" db="EMBL/GenBank/DDBJ databases">
        <authorList>
            <person name="Dougan E. K."/>
            <person name="Rhodes N."/>
            <person name="Thang M."/>
            <person name="Chan C."/>
        </authorList>
    </citation>
    <scope>NUCLEOTIDE SEQUENCE</scope>
</reference>
<accession>A0A813LMK5</accession>
<dbReference type="SUPFAM" id="SSF54495">
    <property type="entry name" value="UBC-like"/>
    <property type="match status" value="1"/>
</dbReference>
<feature type="compositionally biased region" description="Polar residues" evidence="1">
    <location>
        <begin position="117"/>
        <end position="126"/>
    </location>
</feature>